<dbReference type="EMBL" id="CP036525">
    <property type="protein sequence ID" value="QDT03881.1"/>
    <property type="molecule type" value="Genomic_DNA"/>
</dbReference>
<protein>
    <submittedName>
        <fullName evidence="4">Transposase</fullName>
    </submittedName>
</protein>
<gene>
    <name evidence="4" type="ORF">K227x_22660</name>
</gene>
<reference evidence="4 5" key="1">
    <citation type="submission" date="2019-02" db="EMBL/GenBank/DDBJ databases">
        <title>Deep-cultivation of Planctomycetes and their phenomic and genomic characterization uncovers novel biology.</title>
        <authorList>
            <person name="Wiegand S."/>
            <person name="Jogler M."/>
            <person name="Boedeker C."/>
            <person name="Pinto D."/>
            <person name="Vollmers J."/>
            <person name="Rivas-Marin E."/>
            <person name="Kohn T."/>
            <person name="Peeters S.H."/>
            <person name="Heuer A."/>
            <person name="Rast P."/>
            <person name="Oberbeckmann S."/>
            <person name="Bunk B."/>
            <person name="Jeske O."/>
            <person name="Meyerdierks A."/>
            <person name="Storesund J.E."/>
            <person name="Kallscheuer N."/>
            <person name="Luecker S."/>
            <person name="Lage O.M."/>
            <person name="Pohl T."/>
            <person name="Merkel B.J."/>
            <person name="Hornburger P."/>
            <person name="Mueller R.-W."/>
            <person name="Bruemmer F."/>
            <person name="Labrenz M."/>
            <person name="Spormann A.M."/>
            <person name="Op den Camp H."/>
            <person name="Overmann J."/>
            <person name="Amann R."/>
            <person name="Jetten M.S.M."/>
            <person name="Mascher T."/>
            <person name="Medema M.H."/>
            <person name="Devos D.P."/>
            <person name="Kaster A.-K."/>
            <person name="Ovreas L."/>
            <person name="Rohde M."/>
            <person name="Galperin M.Y."/>
            <person name="Jogler C."/>
        </authorList>
    </citation>
    <scope>NUCLEOTIDE SEQUENCE [LARGE SCALE GENOMIC DNA]</scope>
    <source>
        <strain evidence="4 5">K22_7</strain>
    </source>
</reference>
<evidence type="ECO:0000256" key="1">
    <source>
        <dbReference type="SAM" id="SignalP"/>
    </source>
</evidence>
<keyword evidence="1" id="KW-0732">Signal</keyword>
<dbReference type="Pfam" id="PF14319">
    <property type="entry name" value="Zn_Tnp_IS91"/>
    <property type="match status" value="1"/>
</dbReference>
<organism evidence="4 5">
    <name type="scientific">Rubripirellula lacrimiformis</name>
    <dbReference type="NCBI Taxonomy" id="1930273"/>
    <lineage>
        <taxon>Bacteria</taxon>
        <taxon>Pseudomonadati</taxon>
        <taxon>Planctomycetota</taxon>
        <taxon>Planctomycetia</taxon>
        <taxon>Pirellulales</taxon>
        <taxon>Pirellulaceae</taxon>
        <taxon>Rubripirellula</taxon>
    </lineage>
</organism>
<dbReference type="InterPro" id="IPR026889">
    <property type="entry name" value="Zn_Tnp"/>
</dbReference>
<dbReference type="GO" id="GO:0003677">
    <property type="term" value="F:DNA binding"/>
    <property type="evidence" value="ECO:0007669"/>
    <property type="project" value="InterPro"/>
</dbReference>
<feature type="chain" id="PRO_5021778116" evidence="1">
    <location>
        <begin position="34"/>
        <end position="460"/>
    </location>
</feature>
<keyword evidence="5" id="KW-1185">Reference proteome</keyword>
<dbReference type="GO" id="GO:0004803">
    <property type="term" value="F:transposase activity"/>
    <property type="evidence" value="ECO:0007669"/>
    <property type="project" value="InterPro"/>
</dbReference>
<dbReference type="Pfam" id="PF04986">
    <property type="entry name" value="Y2_Tnp"/>
    <property type="match status" value="1"/>
</dbReference>
<dbReference type="PANTHER" id="PTHR37023:SF1">
    <property type="entry name" value="ISSOD25 TRANSPOSASE TNPA_ISSOD25"/>
    <property type="match status" value="1"/>
</dbReference>
<dbReference type="GO" id="GO:0006313">
    <property type="term" value="P:DNA transposition"/>
    <property type="evidence" value="ECO:0007669"/>
    <property type="project" value="InterPro"/>
</dbReference>
<dbReference type="Proteomes" id="UP000318538">
    <property type="component" value="Chromosome"/>
</dbReference>
<dbReference type="OrthoDB" id="246527at2"/>
<proteinExistence type="predicted"/>
<dbReference type="PANTHER" id="PTHR37023">
    <property type="entry name" value="TRANSPOSASE"/>
    <property type="match status" value="1"/>
</dbReference>
<sequence precursor="true">MASVVTPRLFVVRIVMSVLASPLAAAIASPVLAGVKKPSEAIQPSKDLTVAALLKRYTSQYVKANASAAAPQVQSTLAKLALCRTRALGGHVYLCEGCQSETPVYNSCGDRHCPQCSGARRADWLDSTCELLVPGATYFQVVFTLPEELSALALGNRREVYNLLFRSAWEALRGLIADEQGFEAAAAMVLHTWNQKLDAHAHVHALVPGGGPSLDPSRPGWIHSRKQNGKPSSAPYLVDAKELRKRYREAVLKGLRRLREKGKLKLQGQFQALQDQAGWDEWLGRFEHKTWVSFIQGPPNEHCRPEHVAKYLARYMTGGPISDRRLISHEDGKVQFWARVGNQTGGGDGRAAPYTLSGVEFVRRWSMHILPKGFTKSRRYGGYSNHHRDRYMKECIALLPVETPPTPTVDEEAGPEEAAEELTPQCVHCGEPMELVQSSFKPSWSDVMFSKYRPRWYADD</sequence>
<evidence type="ECO:0000259" key="3">
    <source>
        <dbReference type="Pfam" id="PF14319"/>
    </source>
</evidence>
<evidence type="ECO:0000313" key="5">
    <source>
        <dbReference type="Proteomes" id="UP000318538"/>
    </source>
</evidence>
<dbReference type="KEGG" id="rlc:K227x_22660"/>
<dbReference type="InterPro" id="IPR007069">
    <property type="entry name" value="Transposase_32"/>
</dbReference>
<evidence type="ECO:0000259" key="2">
    <source>
        <dbReference type="Pfam" id="PF04986"/>
    </source>
</evidence>
<feature type="signal peptide" evidence="1">
    <location>
        <begin position="1"/>
        <end position="33"/>
    </location>
</feature>
<dbReference type="AlphaFoldDB" id="A0A517N9S0"/>
<evidence type="ECO:0000313" key="4">
    <source>
        <dbReference type="EMBL" id="QDT03881.1"/>
    </source>
</evidence>
<accession>A0A517N9S0</accession>
<name>A0A517N9S0_9BACT</name>
<feature type="domain" description="Transposase IS801/IS1294" evidence="2">
    <location>
        <begin position="188"/>
        <end position="387"/>
    </location>
</feature>
<feature type="domain" description="Transposase zinc-binding" evidence="3">
    <location>
        <begin position="54"/>
        <end position="145"/>
    </location>
</feature>